<reference evidence="1 2" key="1">
    <citation type="submission" date="2020-06" db="EMBL/GenBank/DDBJ databases">
        <title>Transcriptomic and genomic resources for Thalictrum thalictroides and T. hernandezii: Facilitating candidate gene discovery in an emerging model plant lineage.</title>
        <authorList>
            <person name="Arias T."/>
            <person name="Riano-Pachon D.M."/>
            <person name="Di Stilio V.S."/>
        </authorList>
    </citation>
    <scope>NUCLEOTIDE SEQUENCE [LARGE SCALE GENOMIC DNA]</scope>
    <source>
        <strain evidence="2">cv. WT478/WT964</strain>
        <tissue evidence="1">Leaves</tissue>
    </source>
</reference>
<evidence type="ECO:0000313" key="2">
    <source>
        <dbReference type="Proteomes" id="UP000554482"/>
    </source>
</evidence>
<sequence>ESSNFTESYEEKEFTVYVNAGNNMHLKRAFQLDFHSSLQGSYSCRNLVKWRRSLFPFCIDSARACLAPEILWHLEPSTLKVTQYQYEMDIVSYVSLSLGKSSMLNPPHQSNHAKLERKEDFCGSVQSAVVVCTYKEEKR</sequence>
<dbReference type="Proteomes" id="UP000554482">
    <property type="component" value="Unassembled WGS sequence"/>
</dbReference>
<protein>
    <submittedName>
        <fullName evidence="1">Uncharacterized protein</fullName>
    </submittedName>
</protein>
<name>A0A7J6W1N2_THATH</name>
<comment type="caution">
    <text evidence="1">The sequence shown here is derived from an EMBL/GenBank/DDBJ whole genome shotgun (WGS) entry which is preliminary data.</text>
</comment>
<accession>A0A7J6W1N2</accession>
<keyword evidence="2" id="KW-1185">Reference proteome</keyword>
<proteinExistence type="predicted"/>
<evidence type="ECO:0000313" key="1">
    <source>
        <dbReference type="EMBL" id="KAF5190235.1"/>
    </source>
</evidence>
<organism evidence="1 2">
    <name type="scientific">Thalictrum thalictroides</name>
    <name type="common">Rue-anemone</name>
    <name type="synonym">Anemone thalictroides</name>
    <dbReference type="NCBI Taxonomy" id="46969"/>
    <lineage>
        <taxon>Eukaryota</taxon>
        <taxon>Viridiplantae</taxon>
        <taxon>Streptophyta</taxon>
        <taxon>Embryophyta</taxon>
        <taxon>Tracheophyta</taxon>
        <taxon>Spermatophyta</taxon>
        <taxon>Magnoliopsida</taxon>
        <taxon>Ranunculales</taxon>
        <taxon>Ranunculaceae</taxon>
        <taxon>Thalictroideae</taxon>
        <taxon>Thalictrum</taxon>
    </lineage>
</organism>
<feature type="non-terminal residue" evidence="1">
    <location>
        <position position="1"/>
    </location>
</feature>
<gene>
    <name evidence="1" type="ORF">FRX31_020178</name>
</gene>
<dbReference type="EMBL" id="JABWDY010024445">
    <property type="protein sequence ID" value="KAF5190235.1"/>
    <property type="molecule type" value="Genomic_DNA"/>
</dbReference>
<dbReference type="AlphaFoldDB" id="A0A7J6W1N2"/>